<dbReference type="InterPro" id="IPR002213">
    <property type="entry name" value="UDP_glucos_trans"/>
</dbReference>
<dbReference type="CDD" id="cd03784">
    <property type="entry name" value="GT1_Gtf-like"/>
    <property type="match status" value="1"/>
</dbReference>
<dbReference type="Proteomes" id="UP000813463">
    <property type="component" value="Chromosome 1"/>
</dbReference>
<sequence>MDQRRLVFFPLPLQGHQTPMLQLASILYSKGFSISIIHTNFNSPNPANYPSFTFHSISDNLSESEASTEDLTLLLHNLNMNCLVPFSAILSEIMSEVGVACLITDVIWYFTQAVADSLDLPRIVLRTNNPSSFIAFTYLPLFREKGYLSAQGSKLDEPVPELPPLKKKDIPRIHTRFPELNDEVSRKMMETSKAARGLVFNSFEELEGSSLTLVRQHFQIPVFAVGPFQKQVQASFSSLLTEDRSCIPWLNAQQPKSVLYVSFGSIAAIDEAQFHEIAWGLAHSKQPFLWVIRPGLVRGLNGRGAPLPNGFLEMVTGRSMIVGWAPQEEVLAHPAIGGFWTHCGWNSILESICKGVPMICLPFFGDQMTNARYVTDVWRVGLRFEKGLKQEDIEKGIKRIMVEKEGKEMIQRLAVLKDNASVCIQKGGSSYQSLESLVAHILSF</sequence>
<evidence type="ECO:0000256" key="2">
    <source>
        <dbReference type="ARBA" id="ARBA00022679"/>
    </source>
</evidence>
<evidence type="ECO:0000313" key="4">
    <source>
        <dbReference type="RefSeq" id="XP_056696030.1"/>
    </source>
</evidence>
<proteinExistence type="inferred from homology"/>
<protein>
    <submittedName>
        <fullName evidence="4">UDP-glycosyltransferase 76B1</fullName>
    </submittedName>
</protein>
<dbReference type="Gene3D" id="3.40.50.2000">
    <property type="entry name" value="Glycogen Phosphorylase B"/>
    <property type="match status" value="2"/>
</dbReference>
<dbReference type="GeneID" id="110785504"/>
<evidence type="ECO:0000256" key="1">
    <source>
        <dbReference type="ARBA" id="ARBA00009995"/>
    </source>
</evidence>
<reference evidence="4" key="2">
    <citation type="submission" date="2025-08" db="UniProtKB">
        <authorList>
            <consortium name="RefSeq"/>
        </authorList>
    </citation>
    <scope>IDENTIFICATION</scope>
    <source>
        <tissue evidence="4">Leaf</tissue>
    </source>
</reference>
<name>A0ABM3RKA0_SPIOL</name>
<dbReference type="PANTHER" id="PTHR11926:SF1464">
    <property type="entry name" value="UDP-GLYCOSYLTRANSFERASE 76B1-LIKE"/>
    <property type="match status" value="1"/>
</dbReference>
<reference evidence="3" key="1">
    <citation type="journal article" date="2021" name="Nat. Commun.">
        <title>Genomic analyses provide insights into spinach domestication and the genetic basis of agronomic traits.</title>
        <authorList>
            <person name="Cai X."/>
            <person name="Sun X."/>
            <person name="Xu C."/>
            <person name="Sun H."/>
            <person name="Wang X."/>
            <person name="Ge C."/>
            <person name="Zhang Z."/>
            <person name="Wang Q."/>
            <person name="Fei Z."/>
            <person name="Jiao C."/>
            <person name="Wang Q."/>
        </authorList>
    </citation>
    <scope>NUCLEOTIDE SEQUENCE [LARGE SCALE GENOMIC DNA]</scope>
    <source>
        <strain evidence="3">cv. Varoflay</strain>
    </source>
</reference>
<organism evidence="3 4">
    <name type="scientific">Spinacia oleracea</name>
    <name type="common">Spinach</name>
    <dbReference type="NCBI Taxonomy" id="3562"/>
    <lineage>
        <taxon>Eukaryota</taxon>
        <taxon>Viridiplantae</taxon>
        <taxon>Streptophyta</taxon>
        <taxon>Embryophyta</taxon>
        <taxon>Tracheophyta</taxon>
        <taxon>Spermatophyta</taxon>
        <taxon>Magnoliopsida</taxon>
        <taxon>eudicotyledons</taxon>
        <taxon>Gunneridae</taxon>
        <taxon>Pentapetalae</taxon>
        <taxon>Caryophyllales</taxon>
        <taxon>Chenopodiaceae</taxon>
        <taxon>Chenopodioideae</taxon>
        <taxon>Anserineae</taxon>
        <taxon>Spinacia</taxon>
    </lineage>
</organism>
<dbReference type="SUPFAM" id="SSF53756">
    <property type="entry name" value="UDP-Glycosyltransferase/glycogen phosphorylase"/>
    <property type="match status" value="1"/>
</dbReference>
<accession>A0ABM3RKA0</accession>
<keyword evidence="2" id="KW-0808">Transferase</keyword>
<dbReference type="PANTHER" id="PTHR11926">
    <property type="entry name" value="GLUCOSYL/GLUCURONOSYL TRANSFERASES"/>
    <property type="match status" value="1"/>
</dbReference>
<dbReference type="RefSeq" id="XP_056696030.1">
    <property type="nucleotide sequence ID" value="XM_056840052.1"/>
</dbReference>
<comment type="similarity">
    <text evidence="1">Belongs to the UDP-glycosyltransferase family.</text>
</comment>
<gene>
    <name evidence="4" type="primary">LOC110785504</name>
</gene>
<evidence type="ECO:0000313" key="3">
    <source>
        <dbReference type="Proteomes" id="UP000813463"/>
    </source>
</evidence>
<keyword evidence="3" id="KW-1185">Reference proteome</keyword>
<dbReference type="Pfam" id="PF00201">
    <property type="entry name" value="UDPGT"/>
    <property type="match status" value="1"/>
</dbReference>